<keyword evidence="1" id="KW-0175">Coiled coil</keyword>
<evidence type="ECO:0000313" key="2">
    <source>
        <dbReference type="EMBL" id="PKA46919.1"/>
    </source>
</evidence>
<gene>
    <name evidence="2" type="ORF">AXF42_Ash021444</name>
</gene>
<protein>
    <submittedName>
        <fullName evidence="2">Uncharacterized protein</fullName>
    </submittedName>
</protein>
<dbReference type="EMBL" id="KZ453676">
    <property type="protein sequence ID" value="PKA46919.1"/>
    <property type="molecule type" value="Genomic_DNA"/>
</dbReference>
<evidence type="ECO:0000313" key="3">
    <source>
        <dbReference type="Proteomes" id="UP000236161"/>
    </source>
</evidence>
<proteinExistence type="predicted"/>
<organism evidence="2 3">
    <name type="scientific">Apostasia shenzhenica</name>
    <dbReference type="NCBI Taxonomy" id="1088818"/>
    <lineage>
        <taxon>Eukaryota</taxon>
        <taxon>Viridiplantae</taxon>
        <taxon>Streptophyta</taxon>
        <taxon>Embryophyta</taxon>
        <taxon>Tracheophyta</taxon>
        <taxon>Spermatophyta</taxon>
        <taxon>Magnoliopsida</taxon>
        <taxon>Liliopsida</taxon>
        <taxon>Asparagales</taxon>
        <taxon>Orchidaceae</taxon>
        <taxon>Apostasioideae</taxon>
        <taxon>Apostasia</taxon>
    </lineage>
</organism>
<evidence type="ECO:0000256" key="1">
    <source>
        <dbReference type="SAM" id="Coils"/>
    </source>
</evidence>
<accession>A0A2H9ZUE4</accession>
<keyword evidence="3" id="KW-1185">Reference proteome</keyword>
<dbReference type="AlphaFoldDB" id="A0A2H9ZUE4"/>
<dbReference type="Proteomes" id="UP000236161">
    <property type="component" value="Unassembled WGS sequence"/>
</dbReference>
<reference evidence="2 3" key="1">
    <citation type="journal article" date="2017" name="Nature">
        <title>The Apostasia genome and the evolution of orchids.</title>
        <authorList>
            <person name="Zhang G.Q."/>
            <person name="Liu K.W."/>
            <person name="Li Z."/>
            <person name="Lohaus R."/>
            <person name="Hsiao Y.Y."/>
            <person name="Niu S.C."/>
            <person name="Wang J.Y."/>
            <person name="Lin Y.C."/>
            <person name="Xu Q."/>
            <person name="Chen L.J."/>
            <person name="Yoshida K."/>
            <person name="Fujiwara S."/>
            <person name="Wang Z.W."/>
            <person name="Zhang Y.Q."/>
            <person name="Mitsuda N."/>
            <person name="Wang M."/>
            <person name="Liu G.H."/>
            <person name="Pecoraro L."/>
            <person name="Huang H.X."/>
            <person name="Xiao X.J."/>
            <person name="Lin M."/>
            <person name="Wu X.Y."/>
            <person name="Wu W.L."/>
            <person name="Chen Y.Y."/>
            <person name="Chang S.B."/>
            <person name="Sakamoto S."/>
            <person name="Ohme-Takagi M."/>
            <person name="Yagi M."/>
            <person name="Zeng S.J."/>
            <person name="Shen C.Y."/>
            <person name="Yeh C.M."/>
            <person name="Luo Y.B."/>
            <person name="Tsai W.C."/>
            <person name="Van de Peer Y."/>
            <person name="Liu Z.J."/>
        </authorList>
    </citation>
    <scope>NUCLEOTIDE SEQUENCE [LARGE SCALE GENOMIC DNA]</scope>
    <source>
        <strain evidence="3">cv. Shenzhen</strain>
        <tissue evidence="2">Stem</tissue>
    </source>
</reference>
<name>A0A2H9ZUE4_9ASPA</name>
<sequence>MVERSKAEKAIVELESKYAHYECDLEAITLENEGLKKERAAFMARVEELEEENYLLAKPDYGLSS</sequence>
<feature type="coiled-coil region" evidence="1">
    <location>
        <begin position="4"/>
        <end position="52"/>
    </location>
</feature>